<feature type="region of interest" description="Disordered" evidence="2">
    <location>
        <begin position="398"/>
        <end position="424"/>
    </location>
</feature>
<protein>
    <recommendedName>
        <fullName evidence="5">Isomerase YbhE</fullName>
    </recommendedName>
</protein>
<dbReference type="Proteomes" id="UP000290288">
    <property type="component" value="Unassembled WGS sequence"/>
</dbReference>
<comment type="caution">
    <text evidence="3">The sequence shown here is derived from an EMBL/GenBank/DDBJ whole genome shotgun (WGS) entry which is preliminary data.</text>
</comment>
<feature type="region of interest" description="Disordered" evidence="2">
    <location>
        <begin position="345"/>
        <end position="384"/>
    </location>
</feature>
<dbReference type="GO" id="GO:0017057">
    <property type="term" value="F:6-phosphogluconolactonase activity"/>
    <property type="evidence" value="ECO:0007669"/>
    <property type="project" value="TreeGrafter"/>
</dbReference>
<dbReference type="Gene3D" id="2.130.10.10">
    <property type="entry name" value="YVTN repeat-like/Quinoprotein amine dehydrogenase"/>
    <property type="match status" value="1"/>
</dbReference>
<proteinExistence type="inferred from homology"/>
<comment type="similarity">
    <text evidence="1">Belongs to the cycloisomerase 2 family.</text>
</comment>
<evidence type="ECO:0008006" key="5">
    <source>
        <dbReference type="Google" id="ProtNLM"/>
    </source>
</evidence>
<feature type="compositionally biased region" description="Low complexity" evidence="2">
    <location>
        <begin position="375"/>
        <end position="384"/>
    </location>
</feature>
<dbReference type="STRING" id="2316362.A0A4Q2DED4"/>
<dbReference type="OrthoDB" id="9972196at2759"/>
<dbReference type="AlphaFoldDB" id="A0A4Q2DED4"/>
<reference evidence="3 4" key="1">
    <citation type="submission" date="2019-01" db="EMBL/GenBank/DDBJ databases">
        <title>Draft genome sequence of Psathyrella aberdarensis IHI B618.</title>
        <authorList>
            <person name="Buettner E."/>
            <person name="Kellner H."/>
        </authorList>
    </citation>
    <scope>NUCLEOTIDE SEQUENCE [LARGE SCALE GENOMIC DNA]</scope>
    <source>
        <strain evidence="3 4">IHI B618</strain>
    </source>
</reference>
<evidence type="ECO:0000256" key="2">
    <source>
        <dbReference type="SAM" id="MobiDB-lite"/>
    </source>
</evidence>
<dbReference type="PANTHER" id="PTHR30344">
    <property type="entry name" value="6-PHOSPHOGLUCONOLACTONASE-RELATED"/>
    <property type="match status" value="1"/>
</dbReference>
<organism evidence="3 4">
    <name type="scientific">Candolleomyces aberdarensis</name>
    <dbReference type="NCBI Taxonomy" id="2316362"/>
    <lineage>
        <taxon>Eukaryota</taxon>
        <taxon>Fungi</taxon>
        <taxon>Dikarya</taxon>
        <taxon>Basidiomycota</taxon>
        <taxon>Agaricomycotina</taxon>
        <taxon>Agaricomycetes</taxon>
        <taxon>Agaricomycetidae</taxon>
        <taxon>Agaricales</taxon>
        <taxon>Agaricineae</taxon>
        <taxon>Psathyrellaceae</taxon>
        <taxon>Candolleomyces</taxon>
    </lineage>
</organism>
<name>A0A4Q2DED4_9AGAR</name>
<keyword evidence="4" id="KW-1185">Reference proteome</keyword>
<evidence type="ECO:0000313" key="3">
    <source>
        <dbReference type="EMBL" id="RXW17889.1"/>
    </source>
</evidence>
<feature type="compositionally biased region" description="Low complexity" evidence="2">
    <location>
        <begin position="404"/>
        <end position="424"/>
    </location>
</feature>
<dbReference type="PANTHER" id="PTHR30344:SF1">
    <property type="entry name" value="6-PHOSPHOGLUCONOLACTONASE"/>
    <property type="match status" value="1"/>
</dbReference>
<sequence length="502" mass="52257">MVNFTILAGGFTSFIATYVFDSDAGSLSLTKQNPTGQNPSWIAPHRLNSSILYAVNEIGPVGNLQSFLVDEEGGLSLVDTVATGGNGPTFTEALSGGEVSAMNFGSPNASFIATDPEDPSRFLRDSPAVNFPVGDGPSNPHQSLEFNGEIFVPDLGADKIWRIVADGEPGNFKVQGQIDVAPGNGPRHIAIRDNILFILHEKTSVLTAQPIPTAPNGTTLPLLANVSIVPPEAANFNGSFFAAEIVISEISEAFPDPLIYVSNRNLGPEFDEAGDSIAIFEWSALTGNSTEEELPSPSSTSVSESVSVTATPTESATTTSGLAGPVVATLTAADSGSVAKRMVKYHARRRPAHENARRQYGYDYPEPASSPSPSPASDSSSAGSGATITLLSSYTPTAAAPAESGTQTAAGSASGTATGPVMPTATPTAATLRLTNQVFTGLRQIRSFAIGKADENGGDEFLIAGANLDGGVAVFRRTEGGRNLELVTRNTELQSRTSFVFL</sequence>
<feature type="compositionally biased region" description="Low complexity" evidence="2">
    <location>
        <begin position="295"/>
        <end position="320"/>
    </location>
</feature>
<evidence type="ECO:0000313" key="4">
    <source>
        <dbReference type="Proteomes" id="UP000290288"/>
    </source>
</evidence>
<gene>
    <name evidence="3" type="ORF">EST38_g7965</name>
</gene>
<dbReference type="InterPro" id="IPR050282">
    <property type="entry name" value="Cycloisomerase_2"/>
</dbReference>
<accession>A0A4Q2DED4</accession>
<evidence type="ECO:0000256" key="1">
    <source>
        <dbReference type="ARBA" id="ARBA00005564"/>
    </source>
</evidence>
<dbReference type="InterPro" id="IPR019405">
    <property type="entry name" value="Lactonase_7-beta_prop"/>
</dbReference>
<feature type="region of interest" description="Disordered" evidence="2">
    <location>
        <begin position="288"/>
        <end position="320"/>
    </location>
</feature>
<dbReference type="EMBL" id="SDEE01000306">
    <property type="protein sequence ID" value="RXW17889.1"/>
    <property type="molecule type" value="Genomic_DNA"/>
</dbReference>
<dbReference type="InterPro" id="IPR015943">
    <property type="entry name" value="WD40/YVTN_repeat-like_dom_sf"/>
</dbReference>
<dbReference type="Pfam" id="PF10282">
    <property type="entry name" value="Lactonase"/>
    <property type="match status" value="1"/>
</dbReference>